<protein>
    <submittedName>
        <fullName evidence="1 3">Uncharacterized protein</fullName>
    </submittedName>
</protein>
<evidence type="ECO:0000313" key="2">
    <source>
        <dbReference type="Proteomes" id="UP000504636"/>
    </source>
</evidence>
<dbReference type="GeneID" id="54467195"/>
<reference evidence="3" key="2">
    <citation type="submission" date="2020-04" db="EMBL/GenBank/DDBJ databases">
        <authorList>
            <consortium name="NCBI Genome Project"/>
        </authorList>
    </citation>
    <scope>NUCLEOTIDE SEQUENCE</scope>
    <source>
        <strain evidence="3">CBS 304.34</strain>
    </source>
</reference>
<reference evidence="1 3" key="1">
    <citation type="journal article" date="2020" name="Stud. Mycol.">
        <title>101 Dothideomycetes genomes: a test case for predicting lifestyles and emergence of pathogens.</title>
        <authorList>
            <person name="Haridas S."/>
            <person name="Albert R."/>
            <person name="Binder M."/>
            <person name="Bloem J."/>
            <person name="Labutti K."/>
            <person name="Salamov A."/>
            <person name="Andreopoulos B."/>
            <person name="Baker S."/>
            <person name="Barry K."/>
            <person name="Bills G."/>
            <person name="Bluhm B."/>
            <person name="Cannon C."/>
            <person name="Castanera R."/>
            <person name="Culley D."/>
            <person name="Daum C."/>
            <person name="Ezra D."/>
            <person name="Gonzalez J."/>
            <person name="Henrissat B."/>
            <person name="Kuo A."/>
            <person name="Liang C."/>
            <person name="Lipzen A."/>
            <person name="Lutzoni F."/>
            <person name="Magnuson J."/>
            <person name="Mondo S."/>
            <person name="Nolan M."/>
            <person name="Ohm R."/>
            <person name="Pangilinan J."/>
            <person name="Park H.-J."/>
            <person name="Ramirez L."/>
            <person name="Alfaro M."/>
            <person name="Sun H."/>
            <person name="Tritt A."/>
            <person name="Yoshinaga Y."/>
            <person name="Zwiers L.-H."/>
            <person name="Turgeon B."/>
            <person name="Goodwin S."/>
            <person name="Spatafora J."/>
            <person name="Crous P."/>
            <person name="Grigoriev I."/>
        </authorList>
    </citation>
    <scope>NUCLEOTIDE SEQUENCE</scope>
    <source>
        <strain evidence="1 3">CBS 304.34</strain>
    </source>
</reference>
<proteinExistence type="predicted"/>
<dbReference type="RefSeq" id="XP_033568860.1">
    <property type="nucleotide sequence ID" value="XM_033726302.1"/>
</dbReference>
<dbReference type="OrthoDB" id="10374443at2759"/>
<reference evidence="3" key="3">
    <citation type="submission" date="2025-04" db="UniProtKB">
        <authorList>
            <consortium name="RefSeq"/>
        </authorList>
    </citation>
    <scope>IDENTIFICATION</scope>
    <source>
        <strain evidence="3">CBS 304.34</strain>
    </source>
</reference>
<accession>A0A6A6XZ96</accession>
<gene>
    <name evidence="1 3" type="ORF">BDZ99DRAFT_527863</name>
</gene>
<evidence type="ECO:0000313" key="1">
    <source>
        <dbReference type="EMBL" id="KAF2801896.1"/>
    </source>
</evidence>
<dbReference type="AlphaFoldDB" id="A0A6A6XZ96"/>
<dbReference type="Proteomes" id="UP000504636">
    <property type="component" value="Unplaced"/>
</dbReference>
<keyword evidence="2" id="KW-1185">Reference proteome</keyword>
<evidence type="ECO:0000313" key="3">
    <source>
        <dbReference type="RefSeq" id="XP_033568860.1"/>
    </source>
</evidence>
<organism evidence="1">
    <name type="scientific">Mytilinidion resinicola</name>
    <dbReference type="NCBI Taxonomy" id="574789"/>
    <lineage>
        <taxon>Eukaryota</taxon>
        <taxon>Fungi</taxon>
        <taxon>Dikarya</taxon>
        <taxon>Ascomycota</taxon>
        <taxon>Pezizomycotina</taxon>
        <taxon>Dothideomycetes</taxon>
        <taxon>Pleosporomycetidae</taxon>
        <taxon>Mytilinidiales</taxon>
        <taxon>Mytilinidiaceae</taxon>
        <taxon>Mytilinidion</taxon>
    </lineage>
</organism>
<sequence>MSPTTLLTLPAELRQKILSETIHIRFGTSGAAISSPAASACRQLRGDVKEILPSWLPTASTPTIIQTPTGMDKLHVLDKVLKQRAESSNRSWPGFQTIQVQLFTRDAVRVQKPRRSYWQVTNPLQHRAGMDGTFNVPSLWANKFRGMPTSVKHVLVDLTMPETQLQDIEACGPGGPLTPKGRILPYTRWQRVYWCLTLSMIADLVDELQYGRHWATHGRGVIGSWRRKGESVRET</sequence>
<dbReference type="EMBL" id="MU003726">
    <property type="protein sequence ID" value="KAF2801896.1"/>
    <property type="molecule type" value="Genomic_DNA"/>
</dbReference>
<name>A0A6A6XZ96_9PEZI</name>